<feature type="region of interest" description="Disordered" evidence="1">
    <location>
        <begin position="53"/>
        <end position="90"/>
    </location>
</feature>
<feature type="compositionally biased region" description="Basic residues" evidence="1">
    <location>
        <begin position="57"/>
        <end position="90"/>
    </location>
</feature>
<dbReference type="InterPro" id="IPR039690">
    <property type="entry name" value="SNRNP25"/>
</dbReference>
<dbReference type="Pfam" id="PF18036">
    <property type="entry name" value="Ubiquitin_4"/>
    <property type="match status" value="1"/>
</dbReference>
<organism evidence="3 4">
    <name type="scientific">Raphanus sativus</name>
    <name type="common">Radish</name>
    <name type="synonym">Raphanus raphanistrum var. sativus</name>
    <dbReference type="NCBI Taxonomy" id="3726"/>
    <lineage>
        <taxon>Eukaryota</taxon>
        <taxon>Viridiplantae</taxon>
        <taxon>Streptophyta</taxon>
        <taxon>Embryophyta</taxon>
        <taxon>Tracheophyta</taxon>
        <taxon>Spermatophyta</taxon>
        <taxon>Magnoliopsida</taxon>
        <taxon>eudicotyledons</taxon>
        <taxon>Gunneridae</taxon>
        <taxon>Pentapetalae</taxon>
        <taxon>rosids</taxon>
        <taxon>malvids</taxon>
        <taxon>Brassicales</taxon>
        <taxon>Brassicaceae</taxon>
        <taxon>Brassiceae</taxon>
        <taxon>Raphanus</taxon>
    </lineage>
</organism>
<dbReference type="KEGG" id="rsz:108847470"/>
<evidence type="ECO:0000313" key="4">
    <source>
        <dbReference type="RefSeq" id="XP_056846140.1"/>
    </source>
</evidence>
<dbReference type="GeneID" id="108847470"/>
<sequence>MCQLDRARCFSRVLFSCECPCLLCCFISRLSHLSPIASLISLPPRLLLSPPPISSSTHHHRVSPSSHHHRVSSSTHHHRVSPLSHHHHHSRPLSVIIGGGDKVHGGWSRKGSWRLKDASLVAAGGSKVHGCWKRVKLDGSSLDVAVMNSATLKDPKILIKEKVNEMEQANMGHRHISWKHVWSNFCVFRVITRSCLTTMLFFRMSESGTSLRFIHVFSISVNLA</sequence>
<dbReference type="RefSeq" id="XP_056846140.1">
    <property type="nucleotide sequence ID" value="XM_056990160.1"/>
</dbReference>
<reference evidence="3" key="1">
    <citation type="journal article" date="2019" name="Database">
        <title>The radish genome database (RadishGD): an integrated information resource for radish genomics.</title>
        <authorList>
            <person name="Yu H.J."/>
            <person name="Baek S."/>
            <person name="Lee Y.J."/>
            <person name="Cho A."/>
            <person name="Mun J.H."/>
        </authorList>
    </citation>
    <scope>NUCLEOTIDE SEQUENCE [LARGE SCALE GENOMIC DNA]</scope>
    <source>
        <strain evidence="3">cv. WK10039</strain>
    </source>
</reference>
<name>A0A9W3C3Q1_RAPSA</name>
<dbReference type="OrthoDB" id="72819at2759"/>
<feature type="non-terminal residue" evidence="4">
    <location>
        <position position="224"/>
    </location>
</feature>
<dbReference type="PANTHER" id="PTHR14942:SF0">
    <property type="entry name" value="U11_U12 SMALL NUCLEAR RIBONUCLEOPROTEIN 25 KDA PROTEIN"/>
    <property type="match status" value="1"/>
</dbReference>
<dbReference type="SUPFAM" id="SSF54236">
    <property type="entry name" value="Ubiquitin-like"/>
    <property type="match status" value="1"/>
</dbReference>
<dbReference type="PANTHER" id="PTHR14942">
    <property type="entry name" value="U11/U12 SMALL NUCLEAR RIBONUCLEOPROTEIN 25 KDA PROTEIN"/>
    <property type="match status" value="1"/>
</dbReference>
<dbReference type="InterPro" id="IPR040610">
    <property type="entry name" value="SNRNP25_ubiquitin"/>
</dbReference>
<gene>
    <name evidence="4" type="primary">LOC108847470</name>
</gene>
<reference evidence="4" key="2">
    <citation type="submission" date="2025-08" db="UniProtKB">
        <authorList>
            <consortium name="RefSeq"/>
        </authorList>
    </citation>
    <scope>IDENTIFICATION</scope>
    <source>
        <tissue evidence="4">Leaf</tissue>
    </source>
</reference>
<accession>A0A9W3C3Q1</accession>
<evidence type="ECO:0000256" key="1">
    <source>
        <dbReference type="SAM" id="MobiDB-lite"/>
    </source>
</evidence>
<feature type="domain" description="SNRNP25 ubiquitin-like" evidence="2">
    <location>
        <begin position="136"/>
        <end position="187"/>
    </location>
</feature>
<protein>
    <submittedName>
        <fullName evidence="4">Uncharacterized protein LOC108847470</fullName>
    </submittedName>
</protein>
<dbReference type="Proteomes" id="UP000504610">
    <property type="component" value="Chromosome 1"/>
</dbReference>
<evidence type="ECO:0000313" key="3">
    <source>
        <dbReference type="Proteomes" id="UP000504610"/>
    </source>
</evidence>
<evidence type="ECO:0000259" key="2">
    <source>
        <dbReference type="Pfam" id="PF18036"/>
    </source>
</evidence>
<proteinExistence type="predicted"/>
<dbReference type="AlphaFoldDB" id="A0A9W3C3Q1"/>
<dbReference type="Gene3D" id="3.10.20.90">
    <property type="entry name" value="Phosphatidylinositol 3-kinase Catalytic Subunit, Chain A, domain 1"/>
    <property type="match status" value="1"/>
</dbReference>
<dbReference type="InterPro" id="IPR029071">
    <property type="entry name" value="Ubiquitin-like_domsf"/>
</dbReference>
<keyword evidence="3" id="KW-1185">Reference proteome</keyword>
<dbReference type="GO" id="GO:0000398">
    <property type="term" value="P:mRNA splicing, via spliceosome"/>
    <property type="evidence" value="ECO:0007669"/>
    <property type="project" value="InterPro"/>
</dbReference>